<dbReference type="Gene3D" id="3.40.190.150">
    <property type="entry name" value="Bordetella uptake gene, domain 1"/>
    <property type="match status" value="1"/>
</dbReference>
<comment type="caution">
    <text evidence="2">The sequence shown here is derived from an EMBL/GenBank/DDBJ whole genome shotgun (WGS) entry which is preliminary data.</text>
</comment>
<dbReference type="SUPFAM" id="SSF53850">
    <property type="entry name" value="Periplasmic binding protein-like II"/>
    <property type="match status" value="1"/>
</dbReference>
<organism evidence="2 3">
    <name type="scientific">Benzoatithermus flavus</name>
    <dbReference type="NCBI Taxonomy" id="3108223"/>
    <lineage>
        <taxon>Bacteria</taxon>
        <taxon>Pseudomonadati</taxon>
        <taxon>Pseudomonadota</taxon>
        <taxon>Alphaproteobacteria</taxon>
        <taxon>Geminicoccales</taxon>
        <taxon>Geminicoccaceae</taxon>
        <taxon>Benzoatithermus</taxon>
    </lineage>
</organism>
<dbReference type="PANTHER" id="PTHR42928">
    <property type="entry name" value="TRICARBOXYLATE-BINDING PROTEIN"/>
    <property type="match status" value="1"/>
</dbReference>
<dbReference type="Proteomes" id="UP001375743">
    <property type="component" value="Unassembled WGS sequence"/>
</dbReference>
<reference evidence="2 3" key="1">
    <citation type="submission" date="2024-01" db="EMBL/GenBank/DDBJ databases">
        <title>Multi-omics insights into the function and evolution of sodium benzoate biodegradation pathways in Benzoatithermus flavus gen. nov., sp. nov. from hot spring.</title>
        <authorList>
            <person name="Hu C.-J."/>
            <person name="Li W.-J."/>
        </authorList>
    </citation>
    <scope>NUCLEOTIDE SEQUENCE [LARGE SCALE GENOMIC DNA]</scope>
    <source>
        <strain evidence="2 3">SYSU G07066</strain>
    </source>
</reference>
<comment type="similarity">
    <text evidence="1">Belongs to the UPF0065 (bug) family.</text>
</comment>
<dbReference type="InterPro" id="IPR006311">
    <property type="entry name" value="TAT_signal"/>
</dbReference>
<protein>
    <submittedName>
        <fullName evidence="2">Tripartite tricarboxylate transporter substrate binding protein</fullName>
    </submittedName>
</protein>
<dbReference type="Gene3D" id="3.40.190.10">
    <property type="entry name" value="Periplasmic binding protein-like II"/>
    <property type="match status" value="1"/>
</dbReference>
<dbReference type="PROSITE" id="PS51318">
    <property type="entry name" value="TAT"/>
    <property type="match status" value="1"/>
</dbReference>
<dbReference type="PANTHER" id="PTHR42928:SF3">
    <property type="entry name" value="UPF0065 PROTEIN YFLP"/>
    <property type="match status" value="1"/>
</dbReference>
<gene>
    <name evidence="2" type="ORF">U1T56_16345</name>
</gene>
<sequence length="330" mass="34333">MHPRFDRDAARLSRRVLLAGIAACTLAGSIPARAEIQGLEIIAPASPGGGWDQTARAMQAVLQETGLASGVQVQNISGAGGTIGLAQFVTSKKRKGDAILVGGLVMEGAILTNKAPVTLADVTPLARLTGEYELVVVPADSPIKSMADLVQKLAADPGSVSWGGGSAGGTDHILAGLIAKAAGVDPNKVNYIAHSGGGEALSSILGGHVTAGISGYEEFAPQIAAGKLRGIAISSEERLPGIDVPTLKEQGLDVSLVNWRGVFAPPQIRDKDKKALAEAIDKMVQSPPWKDVLQKRGWMDLYLPADKFAAFLEEDRAKVEGTLKDIGLVK</sequence>
<evidence type="ECO:0000313" key="2">
    <source>
        <dbReference type="EMBL" id="MEK0084725.1"/>
    </source>
</evidence>
<dbReference type="EMBL" id="JBBLZC010000017">
    <property type="protein sequence ID" value="MEK0084725.1"/>
    <property type="molecule type" value="Genomic_DNA"/>
</dbReference>
<dbReference type="InterPro" id="IPR042100">
    <property type="entry name" value="Bug_dom1"/>
</dbReference>
<dbReference type="Pfam" id="PF03401">
    <property type="entry name" value="TctC"/>
    <property type="match status" value="1"/>
</dbReference>
<evidence type="ECO:0000256" key="1">
    <source>
        <dbReference type="ARBA" id="ARBA00006987"/>
    </source>
</evidence>
<name>A0ABU8XU50_9PROT</name>
<proteinExistence type="inferred from homology"/>
<accession>A0ABU8XU50</accession>
<dbReference type="PIRSF" id="PIRSF017082">
    <property type="entry name" value="YflP"/>
    <property type="match status" value="1"/>
</dbReference>
<evidence type="ECO:0000313" key="3">
    <source>
        <dbReference type="Proteomes" id="UP001375743"/>
    </source>
</evidence>
<dbReference type="RefSeq" id="WP_418160571.1">
    <property type="nucleotide sequence ID" value="NZ_JBBLZC010000017.1"/>
</dbReference>
<dbReference type="CDD" id="cd07012">
    <property type="entry name" value="PBP2_Bug_TTT"/>
    <property type="match status" value="1"/>
</dbReference>
<dbReference type="InterPro" id="IPR005064">
    <property type="entry name" value="BUG"/>
</dbReference>
<keyword evidence="3" id="KW-1185">Reference proteome</keyword>